<comment type="caution">
    <text evidence="2">The sequence shown here is derived from an EMBL/GenBank/DDBJ whole genome shotgun (WGS) entry which is preliminary data.</text>
</comment>
<proteinExistence type="predicted"/>
<keyword evidence="3" id="KW-1185">Reference proteome</keyword>
<accession>A0A2V0PLS2</accession>
<dbReference type="InParanoid" id="A0A2V0PLS2"/>
<gene>
    <name evidence="2" type="ORF">Rsub_13262</name>
</gene>
<feature type="region of interest" description="Disordered" evidence="1">
    <location>
        <begin position="1"/>
        <end position="25"/>
    </location>
</feature>
<dbReference type="EMBL" id="BDRX01000234">
    <property type="protein sequence ID" value="GBG00500.1"/>
    <property type="molecule type" value="Genomic_DNA"/>
</dbReference>
<dbReference type="STRING" id="307507.A0A2V0PLS2"/>
<reference evidence="2 3" key="1">
    <citation type="journal article" date="2018" name="Sci. Rep.">
        <title>Raphidocelis subcapitata (=Pseudokirchneriella subcapitata) provides an insight into genome evolution and environmental adaptations in the Sphaeropleales.</title>
        <authorList>
            <person name="Suzuki S."/>
            <person name="Yamaguchi H."/>
            <person name="Nakajima N."/>
            <person name="Kawachi M."/>
        </authorList>
    </citation>
    <scope>NUCLEOTIDE SEQUENCE [LARGE SCALE GENOMIC DNA]</scope>
    <source>
        <strain evidence="2 3">NIES-35</strain>
    </source>
</reference>
<dbReference type="AlphaFoldDB" id="A0A2V0PLS2"/>
<dbReference type="Proteomes" id="UP000247498">
    <property type="component" value="Unassembled WGS sequence"/>
</dbReference>
<evidence type="ECO:0000313" key="3">
    <source>
        <dbReference type="Proteomes" id="UP000247498"/>
    </source>
</evidence>
<evidence type="ECO:0000313" key="2">
    <source>
        <dbReference type="EMBL" id="GBG00500.1"/>
    </source>
</evidence>
<sequence>MDSAADPRADGGGGGAAAGLDGEAPAAPPPLLALPQLALDSIAAALYPNAAALVRLSASCRALRALDSSQLWEAFSVQRFSSASLPPSPPGARPVRAIEGFLFFQGVAPPGGNPQAGPPSSPAALAEAAREKDAEAFATDGRLFPQLPPHAEWRNARWSLDPRQGLYVSRSAARRLGLKDPPAPPAPATWPPPADPREWLYYGGADVRIVPARPRPADAITEELPNCATVEQLLARAGAASRGIQYVERGRPAVVMQLPAVAAVTDGRLLYGGTLPNGQVVSALPPHANWRRSPDWGVGVYVRAGAAEMLGLEPPLDRDSPRALASALKRNYVRLSALALEAHELEAVWLDGQHLILGQAHGGARPCPVGVSRLPGPRSDSVLRTAAVCWLDVRGSIRGVLAGEYEVAWCVDVTEAHVTAHVDSLRLAAAVKGPSSQQPALASDDGADTPSRCEATFDAQQLVQMRLESHRDRVDWSWLRGGRLRVRPCDAPAVVEVAFMSHTSHWKQGINFAFVQLLPVASGVADLALARRPGVWDGEGGVGGGGEGGGGAGGSGGGGGEGAGLSFSGVIADALMAAAGCRQQ</sequence>
<name>A0A2V0PLS2_9CHLO</name>
<protein>
    <recommendedName>
        <fullName evidence="4">F-box domain-containing protein</fullName>
    </recommendedName>
</protein>
<evidence type="ECO:0000256" key="1">
    <source>
        <dbReference type="SAM" id="MobiDB-lite"/>
    </source>
</evidence>
<feature type="region of interest" description="Disordered" evidence="1">
    <location>
        <begin position="539"/>
        <end position="559"/>
    </location>
</feature>
<organism evidence="2 3">
    <name type="scientific">Raphidocelis subcapitata</name>
    <dbReference type="NCBI Taxonomy" id="307507"/>
    <lineage>
        <taxon>Eukaryota</taxon>
        <taxon>Viridiplantae</taxon>
        <taxon>Chlorophyta</taxon>
        <taxon>core chlorophytes</taxon>
        <taxon>Chlorophyceae</taxon>
        <taxon>CS clade</taxon>
        <taxon>Sphaeropleales</taxon>
        <taxon>Selenastraceae</taxon>
        <taxon>Raphidocelis</taxon>
    </lineage>
</organism>
<evidence type="ECO:0008006" key="4">
    <source>
        <dbReference type="Google" id="ProtNLM"/>
    </source>
</evidence>